<reference evidence="2 3" key="1">
    <citation type="submission" date="2020-04" db="EMBL/GenBank/DDBJ databases">
        <title>Molecular characterization of pseudomonads from Agaricus bisporus reveal novel blotch 2 pathogens in Western Europe.</title>
        <authorList>
            <person name="Taparia T."/>
            <person name="Krijger M."/>
            <person name="Haynes E."/>
            <person name="Elpinstone J.G."/>
            <person name="Noble R."/>
            <person name="Van Der Wolf J."/>
        </authorList>
    </citation>
    <scope>NUCLEOTIDE SEQUENCE [LARGE SCALE GENOMIC DNA]</scope>
    <source>
        <strain evidence="2 3">IPO3782</strain>
    </source>
</reference>
<sequence length="45" mass="4668">MAKDEKTSESVASKAAKLLVDPSTPPDVKSVAASALTQAPDKKKK</sequence>
<evidence type="ECO:0000313" key="3">
    <source>
        <dbReference type="Proteomes" id="UP000531950"/>
    </source>
</evidence>
<name>A0A7Y8JMT3_9PSED</name>
<comment type="caution">
    <text evidence="2">The sequence shown here is derived from an EMBL/GenBank/DDBJ whole genome shotgun (WGS) entry which is preliminary data.</text>
</comment>
<dbReference type="EMBL" id="JACARG010000002">
    <property type="protein sequence ID" value="NWE11672.1"/>
    <property type="molecule type" value="Genomic_DNA"/>
</dbReference>
<organism evidence="2 3">
    <name type="scientific">Pseudomonas yamanorum</name>
    <dbReference type="NCBI Taxonomy" id="515393"/>
    <lineage>
        <taxon>Bacteria</taxon>
        <taxon>Pseudomonadati</taxon>
        <taxon>Pseudomonadota</taxon>
        <taxon>Gammaproteobacteria</taxon>
        <taxon>Pseudomonadales</taxon>
        <taxon>Pseudomonadaceae</taxon>
        <taxon>Pseudomonas</taxon>
    </lineage>
</organism>
<dbReference type="Proteomes" id="UP000531950">
    <property type="component" value="Unassembled WGS sequence"/>
</dbReference>
<feature type="region of interest" description="Disordered" evidence="1">
    <location>
        <begin position="1"/>
        <end position="45"/>
    </location>
</feature>
<evidence type="ECO:0000256" key="1">
    <source>
        <dbReference type="SAM" id="MobiDB-lite"/>
    </source>
</evidence>
<dbReference type="AlphaFoldDB" id="A0A7Y8JMT3"/>
<protein>
    <submittedName>
        <fullName evidence="2">Uncharacterized protein</fullName>
    </submittedName>
</protein>
<dbReference type="RefSeq" id="WP_177075689.1">
    <property type="nucleotide sequence ID" value="NZ_JACAOQ010000012.1"/>
</dbReference>
<accession>A0A7Y8JMT3</accession>
<evidence type="ECO:0000313" key="2">
    <source>
        <dbReference type="EMBL" id="NWE11672.1"/>
    </source>
</evidence>
<gene>
    <name evidence="2" type="ORF">HX822_01885</name>
</gene>
<proteinExistence type="predicted"/>